<dbReference type="InterPro" id="IPR036661">
    <property type="entry name" value="Luciferase-like_sf"/>
</dbReference>
<comment type="caution">
    <text evidence="2">The sequence shown here is derived from an EMBL/GenBank/DDBJ whole genome shotgun (WGS) entry which is preliminary data.</text>
</comment>
<dbReference type="InterPro" id="IPR011251">
    <property type="entry name" value="Luciferase-like_dom"/>
</dbReference>
<accession>A0ABS5IRZ1</accession>
<evidence type="ECO:0000313" key="2">
    <source>
        <dbReference type="EMBL" id="MBS0025730.1"/>
    </source>
</evidence>
<gene>
    <name evidence="2" type="ORF">KE626_00265</name>
</gene>
<dbReference type="InterPro" id="IPR050766">
    <property type="entry name" value="Bact_Lucif_Oxidored"/>
</dbReference>
<dbReference type="Proteomes" id="UP000676386">
    <property type="component" value="Unassembled WGS sequence"/>
</dbReference>
<organism evidence="2 3">
    <name type="scientific">Chitinophaga hostae</name>
    <dbReference type="NCBI Taxonomy" id="2831022"/>
    <lineage>
        <taxon>Bacteria</taxon>
        <taxon>Pseudomonadati</taxon>
        <taxon>Bacteroidota</taxon>
        <taxon>Chitinophagia</taxon>
        <taxon>Chitinophagales</taxon>
        <taxon>Chitinophagaceae</taxon>
        <taxon>Chitinophaga</taxon>
    </lineage>
</organism>
<reference evidence="2 3" key="1">
    <citation type="submission" date="2021-04" db="EMBL/GenBank/DDBJ databases">
        <title>Chitinophaga sp. nov., isolated from the rhizosphere soil.</title>
        <authorList>
            <person name="He S."/>
        </authorList>
    </citation>
    <scope>NUCLEOTIDE SEQUENCE [LARGE SCALE GENOMIC DNA]</scope>
    <source>
        <strain evidence="2 3">2R12</strain>
    </source>
</reference>
<name>A0ABS5IRZ1_9BACT</name>
<dbReference type="SUPFAM" id="SSF51679">
    <property type="entry name" value="Bacterial luciferase-like"/>
    <property type="match status" value="1"/>
</dbReference>
<proteinExistence type="predicted"/>
<dbReference type="Pfam" id="PF00296">
    <property type="entry name" value="Bac_luciferase"/>
    <property type="match status" value="1"/>
</dbReference>
<dbReference type="PANTHER" id="PTHR30137:SF6">
    <property type="entry name" value="LUCIFERASE-LIKE MONOOXYGENASE"/>
    <property type="match status" value="1"/>
</dbReference>
<feature type="domain" description="Luciferase-like" evidence="1">
    <location>
        <begin position="22"/>
        <end position="251"/>
    </location>
</feature>
<dbReference type="Gene3D" id="3.20.20.30">
    <property type="entry name" value="Luciferase-like domain"/>
    <property type="match status" value="1"/>
</dbReference>
<evidence type="ECO:0000259" key="1">
    <source>
        <dbReference type="Pfam" id="PF00296"/>
    </source>
</evidence>
<sequence length="310" mass="35334">MNNLSIGLLELGYRKDTVSLAAVQQILDYACLADSLNFSRFWLAEHHNPNVSAPFTNPEVLISLVAGMTDNIRVGSAGTLVKMYAPYSTVTNFKLLNNLFFNRIDLGLSKSEPSTAYTRDMLVEVTGNKLFESKVEQIYSLLYEEQWNFDKKEVVIPPFGGEAPEVWYLSNSYSRFEDAIKYKLNYCRSLMHGVGLLDKDYNKEQLKSIKEKFYHLHGYSPKVALALGVVIGETLEEARHRNEALTGPLDTTRADSLVAIPVTIEYLGELVYRYQCAYGIDEFILYDMEGDNLRKMENIKQISRLFNLSR</sequence>
<dbReference type="PANTHER" id="PTHR30137">
    <property type="entry name" value="LUCIFERASE-LIKE MONOOXYGENASE"/>
    <property type="match status" value="1"/>
</dbReference>
<evidence type="ECO:0000313" key="3">
    <source>
        <dbReference type="Proteomes" id="UP000676386"/>
    </source>
</evidence>
<keyword evidence="3" id="KW-1185">Reference proteome</keyword>
<dbReference type="EMBL" id="JAGTXB010000001">
    <property type="protein sequence ID" value="MBS0025730.1"/>
    <property type="molecule type" value="Genomic_DNA"/>
</dbReference>
<protein>
    <submittedName>
        <fullName evidence="2">LLM class flavin-dependent oxidoreductase</fullName>
    </submittedName>
</protein>
<dbReference type="RefSeq" id="WP_211970751.1">
    <property type="nucleotide sequence ID" value="NZ_CBFHAM010000066.1"/>
</dbReference>